<evidence type="ECO:0000313" key="3">
    <source>
        <dbReference type="Proteomes" id="UP000620596"/>
    </source>
</evidence>
<dbReference type="PANTHER" id="PTHR11647">
    <property type="entry name" value="HYDRANTOINASE/DIHYDROPYRIMIDINASE FAMILY MEMBER"/>
    <property type="match status" value="1"/>
</dbReference>
<dbReference type="InterPro" id="IPR050378">
    <property type="entry name" value="Metallo-dep_Hydrolases_sf"/>
</dbReference>
<protein>
    <submittedName>
        <fullName evidence="2">Amidohydrolase</fullName>
    </submittedName>
</protein>
<comment type="caution">
    <text evidence="2">The sequence shown here is derived from an EMBL/GenBank/DDBJ whole genome shotgun (WGS) entry which is preliminary data.</text>
</comment>
<dbReference type="Gene3D" id="3.20.20.140">
    <property type="entry name" value="Metal-dependent hydrolases"/>
    <property type="match status" value="2"/>
</dbReference>
<organism evidence="2 3">
    <name type="scientific">Polaromonas eurypsychrophila</name>
    <dbReference type="NCBI Taxonomy" id="1614635"/>
    <lineage>
        <taxon>Bacteria</taxon>
        <taxon>Pseudomonadati</taxon>
        <taxon>Pseudomonadota</taxon>
        <taxon>Betaproteobacteria</taxon>
        <taxon>Burkholderiales</taxon>
        <taxon>Comamonadaceae</taxon>
        <taxon>Polaromonas</taxon>
    </lineage>
</organism>
<name>A0A916SJE4_9BURK</name>
<dbReference type="Pfam" id="PF07969">
    <property type="entry name" value="Amidohydro_3"/>
    <property type="match status" value="1"/>
</dbReference>
<reference evidence="2" key="1">
    <citation type="journal article" date="2014" name="Int. J. Syst. Evol. Microbiol.">
        <title>Complete genome sequence of Corynebacterium casei LMG S-19264T (=DSM 44701T), isolated from a smear-ripened cheese.</title>
        <authorList>
            <consortium name="US DOE Joint Genome Institute (JGI-PGF)"/>
            <person name="Walter F."/>
            <person name="Albersmeier A."/>
            <person name="Kalinowski J."/>
            <person name="Ruckert C."/>
        </authorList>
    </citation>
    <scope>NUCLEOTIDE SEQUENCE</scope>
    <source>
        <strain evidence="2">CGMCC 1.15322</strain>
    </source>
</reference>
<dbReference type="SUPFAM" id="SSF51338">
    <property type="entry name" value="Composite domain of metallo-dependent hydrolases"/>
    <property type="match status" value="1"/>
</dbReference>
<gene>
    <name evidence="2" type="ORF">GCM10011496_24170</name>
</gene>
<dbReference type="Gene3D" id="2.30.40.10">
    <property type="entry name" value="Urease, subunit C, domain 1"/>
    <property type="match status" value="1"/>
</dbReference>
<dbReference type="InterPro" id="IPR032466">
    <property type="entry name" value="Metal_Hydrolase"/>
</dbReference>
<dbReference type="InterPro" id="IPR013108">
    <property type="entry name" value="Amidohydro_3"/>
</dbReference>
<evidence type="ECO:0000313" key="2">
    <source>
        <dbReference type="EMBL" id="GGB02370.1"/>
    </source>
</evidence>
<dbReference type="AlphaFoldDB" id="A0A916SJE4"/>
<feature type="domain" description="Amidohydrolase 3" evidence="1">
    <location>
        <begin position="43"/>
        <end position="564"/>
    </location>
</feature>
<dbReference type="RefSeq" id="WP_188708771.1">
    <property type="nucleotide sequence ID" value="NZ_BMIG01000008.1"/>
</dbReference>
<dbReference type="GO" id="GO:0005829">
    <property type="term" value="C:cytosol"/>
    <property type="evidence" value="ECO:0007669"/>
    <property type="project" value="TreeGrafter"/>
</dbReference>
<sequence length="586" mass="63397">MLDLLIQGATVVDGGGGEPFVADVGVKGGRIVEVGKITEAANETVNATGLWLTPGFVDIHTHYDGQVTWDANFTPSIYHGVTTLVMGNCGVGFAPVRPGHQDDLIKLMEGVEDIPGAALHEGIRWDWESFPQYMDALEKTPRSLDYLVQVPHDPLRMYVMGERALAEEVATADDIAAMRKLLHEALRVGAVGFSTGRSDNHRTSEGKETPAAEATAAELVGLARAFEGIPHGVLQVVSDFDLMQGPQRFDAEFDLVEQMARASGKPLSMTWLQRDPGGEQYEAIRERVDAAVGAGLPLFLQAAVRGIGVINGLDASFHPFMGFPGYKEVAHLPLAERAAALREPARKARILAEKSERLAGDGTAIPPLVDILLARIDMISGRMFALDDQLNYEPSVMQSFLVQAKQRGVAPLEALYDHLAGSDGSNLIYFPIFNYNSGSLDAVRQMLDHPRVLSSLSDAGAHVGTVCDASFTTFMLTHWVLGRAEGKLPLGRAVEMLARRNARYLGLMDRGEIAPGQRADLNLIDPQRLSVGTPALVRDLPAGGKRFLQKAGGYVATWVAGVAVQREGEITTERPGRLVRMGQLAR</sequence>
<proteinExistence type="predicted"/>
<dbReference type="EMBL" id="BMIG01000008">
    <property type="protein sequence ID" value="GGB02370.1"/>
    <property type="molecule type" value="Genomic_DNA"/>
</dbReference>
<dbReference type="Proteomes" id="UP000620596">
    <property type="component" value="Unassembled WGS sequence"/>
</dbReference>
<evidence type="ECO:0000259" key="1">
    <source>
        <dbReference type="Pfam" id="PF07969"/>
    </source>
</evidence>
<dbReference type="InterPro" id="IPR011059">
    <property type="entry name" value="Metal-dep_hydrolase_composite"/>
</dbReference>
<keyword evidence="3" id="KW-1185">Reference proteome</keyword>
<accession>A0A916SJE4</accession>
<dbReference type="GO" id="GO:0016812">
    <property type="term" value="F:hydrolase activity, acting on carbon-nitrogen (but not peptide) bonds, in cyclic amides"/>
    <property type="evidence" value="ECO:0007669"/>
    <property type="project" value="TreeGrafter"/>
</dbReference>
<dbReference type="PANTHER" id="PTHR11647:SF1">
    <property type="entry name" value="COLLAPSIN RESPONSE MEDIATOR PROTEIN"/>
    <property type="match status" value="1"/>
</dbReference>
<reference evidence="2" key="2">
    <citation type="submission" date="2020-09" db="EMBL/GenBank/DDBJ databases">
        <authorList>
            <person name="Sun Q."/>
            <person name="Zhou Y."/>
        </authorList>
    </citation>
    <scope>NUCLEOTIDE SEQUENCE</scope>
    <source>
        <strain evidence="2">CGMCC 1.15322</strain>
    </source>
</reference>
<dbReference type="SUPFAM" id="SSF51556">
    <property type="entry name" value="Metallo-dependent hydrolases"/>
    <property type="match status" value="1"/>
</dbReference>